<organism evidence="2">
    <name type="scientific">Darwinula stevensoni</name>
    <dbReference type="NCBI Taxonomy" id="69355"/>
    <lineage>
        <taxon>Eukaryota</taxon>
        <taxon>Metazoa</taxon>
        <taxon>Ecdysozoa</taxon>
        <taxon>Arthropoda</taxon>
        <taxon>Crustacea</taxon>
        <taxon>Oligostraca</taxon>
        <taxon>Ostracoda</taxon>
        <taxon>Podocopa</taxon>
        <taxon>Podocopida</taxon>
        <taxon>Darwinulocopina</taxon>
        <taxon>Darwinuloidea</taxon>
        <taxon>Darwinulidae</taxon>
        <taxon>Darwinula</taxon>
    </lineage>
</organism>
<dbReference type="AlphaFoldDB" id="A0A7R8XDJ7"/>
<protein>
    <submittedName>
        <fullName evidence="2">Uncharacterized protein</fullName>
    </submittedName>
</protein>
<keyword evidence="3" id="KW-1185">Reference proteome</keyword>
<dbReference type="Proteomes" id="UP000677054">
    <property type="component" value="Unassembled WGS sequence"/>
</dbReference>
<feature type="region of interest" description="Disordered" evidence="1">
    <location>
        <begin position="1"/>
        <end position="20"/>
    </location>
</feature>
<accession>A0A7R8XDJ7</accession>
<evidence type="ECO:0000313" key="3">
    <source>
        <dbReference type="Proteomes" id="UP000677054"/>
    </source>
</evidence>
<proteinExistence type="predicted"/>
<evidence type="ECO:0000313" key="2">
    <source>
        <dbReference type="EMBL" id="CAD7248582.1"/>
    </source>
</evidence>
<evidence type="ECO:0000256" key="1">
    <source>
        <dbReference type="SAM" id="MobiDB-lite"/>
    </source>
</evidence>
<dbReference type="EMBL" id="LR901427">
    <property type="protein sequence ID" value="CAD7248582.1"/>
    <property type="molecule type" value="Genomic_DNA"/>
</dbReference>
<reference evidence="2" key="1">
    <citation type="submission" date="2020-11" db="EMBL/GenBank/DDBJ databases">
        <authorList>
            <person name="Tran Van P."/>
        </authorList>
    </citation>
    <scope>NUCLEOTIDE SEQUENCE</scope>
</reference>
<feature type="compositionally biased region" description="Basic and acidic residues" evidence="1">
    <location>
        <begin position="10"/>
        <end position="20"/>
    </location>
</feature>
<sequence length="121" mass="14207">MKKTHMSGESVKESVSDRAKADSFSPFIFKLDHRFSSLHSVINGHSMPRWFRREAPERERKLDVSKLPRMAPTRKCAFPHIHLDVMGGDHRAPPSLCPTWSMCLRIYSYTRKLVEIRRLLW</sequence>
<dbReference type="EMBL" id="CAJPEV010001910">
    <property type="protein sequence ID" value="CAG0894847.1"/>
    <property type="molecule type" value="Genomic_DNA"/>
</dbReference>
<gene>
    <name evidence="2" type="ORF">DSTB1V02_LOCUS8393</name>
</gene>
<name>A0A7R8XDJ7_9CRUS</name>